<evidence type="ECO:0000256" key="2">
    <source>
        <dbReference type="ARBA" id="ARBA00007090"/>
    </source>
</evidence>
<gene>
    <name evidence="20" type="ORF">A3B50_01385</name>
</gene>
<evidence type="ECO:0000256" key="6">
    <source>
        <dbReference type="ARBA" id="ARBA00022670"/>
    </source>
</evidence>
<evidence type="ECO:0000256" key="5">
    <source>
        <dbReference type="ARBA" id="ARBA00022645"/>
    </source>
</evidence>
<dbReference type="SUPFAM" id="SSF56601">
    <property type="entry name" value="beta-lactamase/transpeptidase-like"/>
    <property type="match status" value="1"/>
</dbReference>
<dbReference type="InterPro" id="IPR036950">
    <property type="entry name" value="PBP_transglycosylase"/>
</dbReference>
<dbReference type="SUPFAM" id="SSF53955">
    <property type="entry name" value="Lysozyme-like"/>
    <property type="match status" value="1"/>
</dbReference>
<comment type="caution">
    <text evidence="20">The sequence shown here is derived from an EMBL/GenBank/DDBJ whole genome shotgun (WGS) entry which is preliminary data.</text>
</comment>
<keyword evidence="12 17" id="KW-0472">Membrane</keyword>
<comment type="catalytic activity">
    <reaction evidence="15">
        <text>Preferential cleavage: (Ac)2-L-Lys-D-Ala-|-D-Ala. Also transpeptidation of peptidyl-alanyl moieties that are N-acyl substituents of D-alanine.</text>
        <dbReference type="EC" id="3.4.16.4"/>
    </reaction>
</comment>
<dbReference type="InterPro" id="IPR001264">
    <property type="entry name" value="Glyco_trans_51"/>
</dbReference>
<keyword evidence="10" id="KW-0133">Cell shape</keyword>
<evidence type="ECO:0000313" key="21">
    <source>
        <dbReference type="Proteomes" id="UP000178558"/>
    </source>
</evidence>
<evidence type="ECO:0000259" key="19">
    <source>
        <dbReference type="Pfam" id="PF00912"/>
    </source>
</evidence>
<dbReference type="FunFam" id="1.10.3810.10:FF:000001">
    <property type="entry name" value="Penicillin-binding protein 1A"/>
    <property type="match status" value="1"/>
</dbReference>
<dbReference type="Pfam" id="PF17957">
    <property type="entry name" value="Big_7"/>
    <property type="match status" value="1"/>
</dbReference>
<dbReference type="PANTHER" id="PTHR32282:SF11">
    <property type="entry name" value="PENICILLIN-BINDING PROTEIN 1B"/>
    <property type="match status" value="1"/>
</dbReference>
<evidence type="ECO:0000256" key="7">
    <source>
        <dbReference type="ARBA" id="ARBA00022676"/>
    </source>
</evidence>
<evidence type="ECO:0000256" key="17">
    <source>
        <dbReference type="SAM" id="Phobius"/>
    </source>
</evidence>
<dbReference type="InterPro" id="IPR013783">
    <property type="entry name" value="Ig-like_fold"/>
</dbReference>
<evidence type="ECO:0000256" key="11">
    <source>
        <dbReference type="ARBA" id="ARBA00022984"/>
    </source>
</evidence>
<dbReference type="GO" id="GO:0030288">
    <property type="term" value="C:outer membrane-bounded periplasmic space"/>
    <property type="evidence" value="ECO:0007669"/>
    <property type="project" value="TreeGrafter"/>
</dbReference>
<comment type="similarity">
    <text evidence="3">In the N-terminal section; belongs to the glycosyltransferase 51 family.</text>
</comment>
<keyword evidence="7" id="KW-0328">Glycosyltransferase</keyword>
<dbReference type="Proteomes" id="UP000178558">
    <property type="component" value="Unassembled WGS sequence"/>
</dbReference>
<dbReference type="EMBL" id="MGAQ01000010">
    <property type="protein sequence ID" value="OGK50912.1"/>
    <property type="molecule type" value="Genomic_DNA"/>
</dbReference>
<dbReference type="Gene3D" id="3.40.710.10">
    <property type="entry name" value="DD-peptidase/beta-lactamase superfamily"/>
    <property type="match status" value="1"/>
</dbReference>
<evidence type="ECO:0000256" key="3">
    <source>
        <dbReference type="ARBA" id="ARBA00007739"/>
    </source>
</evidence>
<keyword evidence="9" id="KW-0378">Hydrolase</keyword>
<keyword evidence="5" id="KW-0121">Carboxypeptidase</keyword>
<reference evidence="20 21" key="1">
    <citation type="journal article" date="2016" name="Nat. Commun.">
        <title>Thousands of microbial genomes shed light on interconnected biogeochemical processes in an aquifer system.</title>
        <authorList>
            <person name="Anantharaman K."/>
            <person name="Brown C.T."/>
            <person name="Hug L.A."/>
            <person name="Sharon I."/>
            <person name="Castelle C.J."/>
            <person name="Probst A.J."/>
            <person name="Thomas B.C."/>
            <person name="Singh A."/>
            <person name="Wilkins M.J."/>
            <person name="Karaoz U."/>
            <person name="Brodie E.L."/>
            <person name="Williams K.H."/>
            <person name="Hubbard S.S."/>
            <person name="Banfield J.F."/>
        </authorList>
    </citation>
    <scope>NUCLEOTIDE SEQUENCE [LARGE SCALE GENOMIC DNA]</scope>
</reference>
<dbReference type="Pfam" id="PF00912">
    <property type="entry name" value="Transgly"/>
    <property type="match status" value="1"/>
</dbReference>
<dbReference type="NCBIfam" id="TIGR02074">
    <property type="entry name" value="PBP_1a_fam"/>
    <property type="match status" value="1"/>
</dbReference>
<feature type="domain" description="Glycosyl transferase family 51" evidence="19">
    <location>
        <begin position="68"/>
        <end position="243"/>
    </location>
</feature>
<dbReference type="InterPro" id="IPR023346">
    <property type="entry name" value="Lysozyme-like_dom_sf"/>
</dbReference>
<dbReference type="AlphaFoldDB" id="A0A1F7J5N7"/>
<evidence type="ECO:0000259" key="18">
    <source>
        <dbReference type="Pfam" id="PF00905"/>
    </source>
</evidence>
<dbReference type="GO" id="GO:0009252">
    <property type="term" value="P:peptidoglycan biosynthetic process"/>
    <property type="evidence" value="ECO:0007669"/>
    <property type="project" value="UniProtKB-KW"/>
</dbReference>
<keyword evidence="8" id="KW-0808">Transferase</keyword>
<evidence type="ECO:0000256" key="13">
    <source>
        <dbReference type="ARBA" id="ARBA00023268"/>
    </source>
</evidence>
<evidence type="ECO:0000256" key="10">
    <source>
        <dbReference type="ARBA" id="ARBA00022960"/>
    </source>
</evidence>
<sequence length="837" mass="93062">MVSRRLRVARLRSREKLTNKTLFIIAGVVLAGLIIIFTTFAWIAKDLPSPGKLSQTSQSSTVFYDRDGKVLFELYKDRNRVPVGLNETADSMKQATIAIEDKNFYKHQGISQTGIARAFFSTVFGGSVQGGSTITQQLIKNVILDPRRSVTRKLKEVILAVVVEKRYTKDQILELYLNEAPYGGSFWGIGSAAQGYFGKSAKDLNIVESAFLAGLPQRPTYYSPYIGEKDAWKQRTKDVLRRMREDRYITKKQELEALAQVDKVKFSQTRESLNAPHYVFYVRDQIEKEFGPKVLAEGLRVKTTLSSDVQKSTEKIVREEVKKLKGARVGNGAAVVLDSQSGEVLSMVGAYDYNDEKYGNFNAALGLRQPGSAIKPITYAAAFEKGYTPATVLMDLKTVFPAQGGQDYVPENYDDKFRGPMQLRFALGNSINVVAVKLLAMVGLRDFLQKANDMGLTTLAPTQKNLDRFGLAITLGGGEVTLLDLTTAYSVFARGGIQKEPQSIIEIKDYKGKTILKQKKSSERRVLSREVAFLISHILSDDNARVIAFGPSSFLKVPGKTVAVKTGTTNDKRDNWTLGYTNDVTVGVWVGNNDNSPMDPRIASGITGASPIWHAIMRDLLKTYKDGIPDKTGDVVALNIDAYLGGLPKEGSPTRSEYFKKGTEPKDISSFYKKLKISKSTGKLANDVEIRKGDYEEKDFIVITENDPVSTDGKNRWQEAIDAWRNGQGDEKYKYPSENSDASQEDMVVNIKEPSDKSRVESNDVKIVARLTSNSNVKNVKIFIDGKEVKSLDGDRDEINETINMTDGKHEIKVEATNEKDKKGDSTVKIGVRADWE</sequence>
<dbReference type="GO" id="GO:0008658">
    <property type="term" value="F:penicillin binding"/>
    <property type="evidence" value="ECO:0007669"/>
    <property type="project" value="InterPro"/>
</dbReference>
<dbReference type="Gene3D" id="2.60.40.10">
    <property type="entry name" value="Immunoglobulins"/>
    <property type="match status" value="1"/>
</dbReference>
<feature type="domain" description="Penicillin-binding protein transpeptidase" evidence="18">
    <location>
        <begin position="332"/>
        <end position="596"/>
    </location>
</feature>
<dbReference type="InterPro" id="IPR001460">
    <property type="entry name" value="PCN-bd_Tpept"/>
</dbReference>
<dbReference type="PANTHER" id="PTHR32282">
    <property type="entry name" value="BINDING PROTEIN TRANSPEPTIDASE, PUTATIVE-RELATED"/>
    <property type="match status" value="1"/>
</dbReference>
<dbReference type="InterPro" id="IPR050396">
    <property type="entry name" value="Glycosyltr_51/Transpeptidase"/>
</dbReference>
<evidence type="ECO:0000256" key="4">
    <source>
        <dbReference type="ARBA" id="ARBA00022475"/>
    </source>
</evidence>
<comment type="catalytic activity">
    <reaction evidence="16">
        <text>[GlcNAc-(1-&gt;4)-Mur2Ac(oyl-L-Ala-gamma-D-Glu-L-Lys-D-Ala-D-Ala)](n)-di-trans,octa-cis-undecaprenyl diphosphate + beta-D-GlcNAc-(1-&gt;4)-Mur2Ac(oyl-L-Ala-gamma-D-Glu-L-Lys-D-Ala-D-Ala)-di-trans,octa-cis-undecaprenyl diphosphate = [GlcNAc-(1-&gt;4)-Mur2Ac(oyl-L-Ala-gamma-D-Glu-L-Lys-D-Ala-D-Ala)](n+1)-di-trans,octa-cis-undecaprenyl diphosphate + di-trans,octa-cis-undecaprenyl diphosphate + H(+)</text>
        <dbReference type="Rhea" id="RHEA:23708"/>
        <dbReference type="Rhea" id="RHEA-COMP:9602"/>
        <dbReference type="Rhea" id="RHEA-COMP:9603"/>
        <dbReference type="ChEBI" id="CHEBI:15378"/>
        <dbReference type="ChEBI" id="CHEBI:58405"/>
        <dbReference type="ChEBI" id="CHEBI:60033"/>
        <dbReference type="ChEBI" id="CHEBI:78435"/>
        <dbReference type="EC" id="2.4.99.28"/>
    </reaction>
</comment>
<keyword evidence="4" id="KW-1003">Cell membrane</keyword>
<evidence type="ECO:0000313" key="20">
    <source>
        <dbReference type="EMBL" id="OGK50912.1"/>
    </source>
</evidence>
<dbReference type="Pfam" id="PF00905">
    <property type="entry name" value="Transpeptidase"/>
    <property type="match status" value="1"/>
</dbReference>
<dbReference type="Gene3D" id="1.10.3810.10">
    <property type="entry name" value="Biosynthetic peptidoglycan transglycosylase-like"/>
    <property type="match status" value="1"/>
</dbReference>
<keyword evidence="14" id="KW-0961">Cell wall biogenesis/degradation</keyword>
<proteinExistence type="inferred from homology"/>
<keyword evidence="17" id="KW-0812">Transmembrane</keyword>
<evidence type="ECO:0000256" key="12">
    <source>
        <dbReference type="ARBA" id="ARBA00023136"/>
    </source>
</evidence>
<evidence type="ECO:0000256" key="15">
    <source>
        <dbReference type="ARBA" id="ARBA00034000"/>
    </source>
</evidence>
<keyword evidence="11" id="KW-0573">Peptidoglycan synthesis</keyword>
<dbReference type="GO" id="GO:0006508">
    <property type="term" value="P:proteolysis"/>
    <property type="evidence" value="ECO:0007669"/>
    <property type="project" value="UniProtKB-KW"/>
</dbReference>
<dbReference type="InterPro" id="IPR012338">
    <property type="entry name" value="Beta-lactam/transpept-like"/>
</dbReference>
<dbReference type="GO" id="GO:0008955">
    <property type="term" value="F:peptidoglycan glycosyltransferase activity"/>
    <property type="evidence" value="ECO:0007669"/>
    <property type="project" value="UniProtKB-EC"/>
</dbReference>
<accession>A0A1F7J5N7</accession>
<dbReference type="GO" id="GO:0005886">
    <property type="term" value="C:plasma membrane"/>
    <property type="evidence" value="ECO:0007669"/>
    <property type="project" value="UniProtKB-SubCell"/>
</dbReference>
<evidence type="ECO:0000256" key="1">
    <source>
        <dbReference type="ARBA" id="ARBA00004236"/>
    </source>
</evidence>
<comment type="similarity">
    <text evidence="2">In the C-terminal section; belongs to the transpeptidase family.</text>
</comment>
<evidence type="ECO:0000256" key="9">
    <source>
        <dbReference type="ARBA" id="ARBA00022801"/>
    </source>
</evidence>
<keyword evidence="6" id="KW-0645">Protease</keyword>
<dbReference type="GO" id="GO:0008360">
    <property type="term" value="P:regulation of cell shape"/>
    <property type="evidence" value="ECO:0007669"/>
    <property type="project" value="UniProtKB-KW"/>
</dbReference>
<dbReference type="GO" id="GO:0071555">
    <property type="term" value="P:cell wall organization"/>
    <property type="evidence" value="ECO:0007669"/>
    <property type="project" value="UniProtKB-KW"/>
</dbReference>
<evidence type="ECO:0000256" key="16">
    <source>
        <dbReference type="ARBA" id="ARBA00049902"/>
    </source>
</evidence>
<evidence type="ECO:0000256" key="8">
    <source>
        <dbReference type="ARBA" id="ARBA00022679"/>
    </source>
</evidence>
<keyword evidence="13" id="KW-0511">Multifunctional enzyme</keyword>
<protein>
    <submittedName>
        <fullName evidence="20">Uncharacterized protein</fullName>
    </submittedName>
</protein>
<evidence type="ECO:0000256" key="14">
    <source>
        <dbReference type="ARBA" id="ARBA00023316"/>
    </source>
</evidence>
<name>A0A1F7J5N7_9BACT</name>
<organism evidence="20 21">
    <name type="scientific">Candidatus Roizmanbacteria bacterium RIFCSPLOWO2_01_FULL_40_42</name>
    <dbReference type="NCBI Taxonomy" id="1802066"/>
    <lineage>
        <taxon>Bacteria</taxon>
        <taxon>Candidatus Roizmaniibacteriota</taxon>
    </lineage>
</organism>
<keyword evidence="17" id="KW-1133">Transmembrane helix</keyword>
<comment type="subcellular location">
    <subcellularLocation>
        <location evidence="1">Cell membrane</location>
    </subcellularLocation>
</comment>
<dbReference type="GO" id="GO:0009002">
    <property type="term" value="F:serine-type D-Ala-D-Ala carboxypeptidase activity"/>
    <property type="evidence" value="ECO:0007669"/>
    <property type="project" value="UniProtKB-EC"/>
</dbReference>
<feature type="transmembrane region" description="Helical" evidence="17">
    <location>
        <begin position="21"/>
        <end position="44"/>
    </location>
</feature>